<name>A0A438N5S6_EXOME</name>
<organism evidence="1 2">
    <name type="scientific">Exophiala mesophila</name>
    <name type="common">Black yeast-like fungus</name>
    <dbReference type="NCBI Taxonomy" id="212818"/>
    <lineage>
        <taxon>Eukaryota</taxon>
        <taxon>Fungi</taxon>
        <taxon>Dikarya</taxon>
        <taxon>Ascomycota</taxon>
        <taxon>Pezizomycotina</taxon>
        <taxon>Eurotiomycetes</taxon>
        <taxon>Chaetothyriomycetidae</taxon>
        <taxon>Chaetothyriales</taxon>
        <taxon>Herpotrichiellaceae</taxon>
        <taxon>Exophiala</taxon>
    </lineage>
</organism>
<accession>A0A438N5S6</accession>
<comment type="caution">
    <text evidence="1">The sequence shown here is derived from an EMBL/GenBank/DDBJ whole genome shotgun (WGS) entry which is preliminary data.</text>
</comment>
<proteinExistence type="predicted"/>
<dbReference type="EMBL" id="NAJM01000019">
    <property type="protein sequence ID" value="RVX71014.1"/>
    <property type="molecule type" value="Genomic_DNA"/>
</dbReference>
<evidence type="ECO:0000313" key="2">
    <source>
        <dbReference type="Proteomes" id="UP000288859"/>
    </source>
</evidence>
<protein>
    <submittedName>
        <fullName evidence="1">Uncharacterized protein</fullName>
    </submittedName>
</protein>
<sequence length="165" mass="18910">MRRFKTVREDLNHARAIHKYGDLEETSDLYQLKADHHPETALENKTTLIEDFEFRMQLNNFFAMAAATAFAQTTLAAMFQNCKCQDGSVQWDDITETACFKYFQADHLLANAENRCGEVYPYYAGDLSHQCTAWSSCIDEDDFSAFCTEAASELGNPWHGTFCWD</sequence>
<evidence type="ECO:0000313" key="1">
    <source>
        <dbReference type="EMBL" id="RVX71014.1"/>
    </source>
</evidence>
<dbReference type="VEuPathDB" id="FungiDB:PV10_06006"/>
<dbReference type="AlphaFoldDB" id="A0A438N5S6"/>
<dbReference type="Proteomes" id="UP000288859">
    <property type="component" value="Unassembled WGS sequence"/>
</dbReference>
<gene>
    <name evidence="1" type="ORF">B0A52_03379</name>
</gene>
<reference evidence="1 2" key="1">
    <citation type="submission" date="2017-03" db="EMBL/GenBank/DDBJ databases">
        <title>Genomes of endolithic fungi from Antarctica.</title>
        <authorList>
            <person name="Coleine C."/>
            <person name="Masonjones S."/>
            <person name="Stajich J.E."/>
        </authorList>
    </citation>
    <scope>NUCLEOTIDE SEQUENCE [LARGE SCALE GENOMIC DNA]</scope>
    <source>
        <strain evidence="1 2">CCFEE 6314</strain>
    </source>
</reference>
<dbReference type="OrthoDB" id="4119504at2759"/>